<dbReference type="Proteomes" id="UP000029431">
    <property type="component" value="Chromosome"/>
</dbReference>
<feature type="transmembrane region" description="Helical" evidence="6">
    <location>
        <begin position="200"/>
        <end position="223"/>
    </location>
</feature>
<evidence type="ECO:0000256" key="3">
    <source>
        <dbReference type="ARBA" id="ARBA00022692"/>
    </source>
</evidence>
<feature type="transmembrane region" description="Helical" evidence="6">
    <location>
        <begin position="49"/>
        <end position="67"/>
    </location>
</feature>
<keyword evidence="5 6" id="KW-0472">Membrane</keyword>
<evidence type="ECO:0000313" key="7">
    <source>
        <dbReference type="EMBL" id="AHD04995.1"/>
    </source>
</evidence>
<protein>
    <recommendedName>
        <fullName evidence="9">DUF92 domain-containing protein</fullName>
    </recommendedName>
</protein>
<gene>
    <name evidence="7" type="ORF">ERIC2_c11620</name>
</gene>
<evidence type="ECO:0000256" key="2">
    <source>
        <dbReference type="ARBA" id="ARBA00009012"/>
    </source>
</evidence>
<dbReference type="PANTHER" id="PTHR13353:SF5">
    <property type="entry name" value="TRANSMEMBRANE PROTEIN 19"/>
    <property type="match status" value="1"/>
</dbReference>
<feature type="transmembrane region" description="Helical" evidence="6">
    <location>
        <begin position="131"/>
        <end position="151"/>
    </location>
</feature>
<keyword evidence="4 6" id="KW-1133">Transmembrane helix</keyword>
<evidence type="ECO:0000256" key="6">
    <source>
        <dbReference type="SAM" id="Phobius"/>
    </source>
</evidence>
<keyword evidence="3 6" id="KW-0812">Transmembrane</keyword>
<name>V9W5Q1_9BACL</name>
<dbReference type="PANTHER" id="PTHR13353">
    <property type="entry name" value="TRANSMEMBRANE PROTEIN 19"/>
    <property type="match status" value="1"/>
</dbReference>
<evidence type="ECO:0000256" key="5">
    <source>
        <dbReference type="ARBA" id="ARBA00023136"/>
    </source>
</evidence>
<comment type="similarity">
    <text evidence="2">Belongs to the TMEM19 family.</text>
</comment>
<proteinExistence type="inferred from homology"/>
<feature type="transmembrane region" description="Helical" evidence="6">
    <location>
        <begin position="157"/>
        <end position="179"/>
    </location>
</feature>
<keyword evidence="8" id="KW-1185">Reference proteome</keyword>
<dbReference type="PATRIC" id="fig|697284.3.peg.1091"/>
<feature type="transmembrane region" description="Helical" evidence="6">
    <location>
        <begin position="251"/>
        <end position="272"/>
    </location>
</feature>
<feature type="transmembrane region" description="Helical" evidence="6">
    <location>
        <begin position="79"/>
        <end position="110"/>
    </location>
</feature>
<dbReference type="InterPro" id="IPR002794">
    <property type="entry name" value="DUF92_TMEM19"/>
</dbReference>
<evidence type="ECO:0008006" key="9">
    <source>
        <dbReference type="Google" id="ProtNLM"/>
    </source>
</evidence>
<evidence type="ECO:0000313" key="8">
    <source>
        <dbReference type="Proteomes" id="UP000029431"/>
    </source>
</evidence>
<dbReference type="EMBL" id="CP003355">
    <property type="protein sequence ID" value="AHD04995.1"/>
    <property type="molecule type" value="Genomic_DNA"/>
</dbReference>
<accession>V9W5Q1</accession>
<organism evidence="7 8">
    <name type="scientific">Paenibacillus larvae subsp. larvae DSM 25430</name>
    <dbReference type="NCBI Taxonomy" id="697284"/>
    <lineage>
        <taxon>Bacteria</taxon>
        <taxon>Bacillati</taxon>
        <taxon>Bacillota</taxon>
        <taxon>Bacilli</taxon>
        <taxon>Bacillales</taxon>
        <taxon>Paenibacillaceae</taxon>
        <taxon>Paenibacillus</taxon>
    </lineage>
</organism>
<dbReference type="eggNOG" id="COG1836">
    <property type="taxonomic scope" value="Bacteria"/>
</dbReference>
<dbReference type="AlphaFoldDB" id="V9W5Q1"/>
<dbReference type="Pfam" id="PF01940">
    <property type="entry name" value="DUF92"/>
    <property type="match status" value="1"/>
</dbReference>
<comment type="subcellular location">
    <subcellularLocation>
        <location evidence="1">Membrane</location>
        <topology evidence="1">Multi-pass membrane protein</topology>
    </subcellularLocation>
</comment>
<dbReference type="GO" id="GO:0016020">
    <property type="term" value="C:membrane"/>
    <property type="evidence" value="ECO:0007669"/>
    <property type="project" value="UniProtKB-SubCell"/>
</dbReference>
<dbReference type="HOGENOM" id="CLU_036918_2_1_9"/>
<reference evidence="7 8" key="1">
    <citation type="journal article" date="2014" name="PLoS ONE">
        <title>How to Kill the Honey Bee Larva: Genomic Potential and Virulence Mechanisms of Paenibacillus larvae.</title>
        <authorList>
            <person name="Djukic M."/>
            <person name="Brzuszkiewicz E."/>
            <person name="Funfhaus A."/>
            <person name="Voss J."/>
            <person name="Gollnow K."/>
            <person name="Poppinga L."/>
            <person name="Liesegang H."/>
            <person name="Garcia-Gonzalez E."/>
            <person name="Genersch E."/>
            <person name="Daniel R."/>
        </authorList>
    </citation>
    <scope>NUCLEOTIDE SEQUENCE [LARGE SCALE GENOMIC DNA]</scope>
    <source>
        <strain evidence="7 8">DSM 25430</strain>
    </source>
</reference>
<evidence type="ECO:0000256" key="4">
    <source>
        <dbReference type="ARBA" id="ARBA00022989"/>
    </source>
</evidence>
<dbReference type="KEGG" id="plv:ERIC2_c11620"/>
<sequence>MMRAYLVKIRFPVYACFSLALLPFSLGPKRDIRIDSLVYIKKRKGLSSMDWLIGLAGSMLIAGLAYWRKALTLSGSFAAVFIGILLYGFGSLAWFGTLIVFFVSSSLLSVIKEDRKSEAETAYEKSGTRDAGQVLANGGLAALLCLGNAFWPHPFWWAAFVGVMAAVTADTWATEIGGLSRKNPRTILGGEEVTPGTSGGVTLLGFLASMLGGLFIGMTAWVLTGWGKEPFTVPQTAGEFIFAAGFHSKQIYTLLLIGLWGGLIGSVVDSVIGAKWQMMYKCQVCLRLVERREHCNLPTKPVRKWVWLNNDAVNIISSVAAGGTAILILCLL</sequence>
<evidence type="ECO:0000256" key="1">
    <source>
        <dbReference type="ARBA" id="ARBA00004141"/>
    </source>
</evidence>